<dbReference type="InterPro" id="IPR049906">
    <property type="entry name" value="LxmA-like_leader"/>
</dbReference>
<dbReference type="RefSeq" id="WP_344163638.1">
    <property type="nucleotide sequence ID" value="NZ_BAAAPC010000014.1"/>
</dbReference>
<evidence type="ECO:0000313" key="2">
    <source>
        <dbReference type="Proteomes" id="UP001501585"/>
    </source>
</evidence>
<gene>
    <name evidence="1" type="ORF">GCM10009799_33800</name>
</gene>
<name>A0ABN2TB21_9ACTN</name>
<dbReference type="EMBL" id="BAAAPC010000014">
    <property type="protein sequence ID" value="GAA2003877.1"/>
    <property type="molecule type" value="Genomic_DNA"/>
</dbReference>
<organism evidence="1 2">
    <name type="scientific">Nocardiopsis rhodophaea</name>
    <dbReference type="NCBI Taxonomy" id="280238"/>
    <lineage>
        <taxon>Bacteria</taxon>
        <taxon>Bacillati</taxon>
        <taxon>Actinomycetota</taxon>
        <taxon>Actinomycetes</taxon>
        <taxon>Streptosporangiales</taxon>
        <taxon>Nocardiopsidaceae</taxon>
        <taxon>Nocardiopsis</taxon>
    </lineage>
</organism>
<comment type="caution">
    <text evidence="1">The sequence shown here is derived from an EMBL/GenBank/DDBJ whole genome shotgun (WGS) entry which is preliminary data.</text>
</comment>
<dbReference type="NCBIfam" id="NF038146">
    <property type="entry name" value="LxmA_leader"/>
    <property type="match status" value="1"/>
</dbReference>
<evidence type="ECO:0008006" key="3">
    <source>
        <dbReference type="Google" id="ProtNLM"/>
    </source>
</evidence>
<keyword evidence="2" id="KW-1185">Reference proteome</keyword>
<protein>
    <recommendedName>
        <fullName evidence="3">Thiocillin family RiPP</fullName>
    </recommendedName>
</protein>
<dbReference type="Proteomes" id="UP001501585">
    <property type="component" value="Unassembled WGS sequence"/>
</dbReference>
<reference evidence="1 2" key="1">
    <citation type="journal article" date="2019" name="Int. J. Syst. Evol. Microbiol.">
        <title>The Global Catalogue of Microorganisms (GCM) 10K type strain sequencing project: providing services to taxonomists for standard genome sequencing and annotation.</title>
        <authorList>
            <consortium name="The Broad Institute Genomics Platform"/>
            <consortium name="The Broad Institute Genome Sequencing Center for Infectious Disease"/>
            <person name="Wu L."/>
            <person name="Ma J."/>
        </authorList>
    </citation>
    <scope>NUCLEOTIDE SEQUENCE [LARGE SCALE GENOMIC DNA]</scope>
    <source>
        <strain evidence="1 2">JCM 15313</strain>
    </source>
</reference>
<accession>A0ABN2TB21</accession>
<evidence type="ECO:0000313" key="1">
    <source>
        <dbReference type="EMBL" id="GAA2003877.1"/>
    </source>
</evidence>
<proteinExistence type="predicted"/>
<sequence>MSTEDLISGYASYATAEEVAASSTVAPPASMGVSEVVASVAASVAASAASASVNNTIEHGC</sequence>